<dbReference type="AlphaFoldDB" id="A0A9P6FT07"/>
<accession>A0A9P6FT07</accession>
<feature type="domain" description="YMC020W-like alpha/beta hydrolase" evidence="2">
    <location>
        <begin position="613"/>
        <end position="949"/>
    </location>
</feature>
<dbReference type="InterPro" id="IPR058934">
    <property type="entry name" value="YMC020W-like"/>
</dbReference>
<feature type="region of interest" description="Disordered" evidence="1">
    <location>
        <begin position="1"/>
        <end position="128"/>
    </location>
</feature>
<dbReference type="EMBL" id="JAABOA010001567">
    <property type="protein sequence ID" value="KAF9581295.1"/>
    <property type="molecule type" value="Genomic_DNA"/>
</dbReference>
<feature type="compositionally biased region" description="Basic and acidic residues" evidence="1">
    <location>
        <begin position="468"/>
        <end position="492"/>
    </location>
</feature>
<feature type="compositionally biased region" description="Polar residues" evidence="1">
    <location>
        <begin position="502"/>
        <end position="516"/>
    </location>
</feature>
<dbReference type="Pfam" id="PF26147">
    <property type="entry name" value="AB_HYDROLASE_YMC0-YMC35"/>
    <property type="match status" value="1"/>
</dbReference>
<feature type="compositionally biased region" description="Low complexity" evidence="1">
    <location>
        <begin position="208"/>
        <end position="226"/>
    </location>
</feature>
<feature type="compositionally biased region" description="Low complexity" evidence="1">
    <location>
        <begin position="51"/>
        <end position="70"/>
    </location>
</feature>
<name>A0A9P6FT07_9FUNG</name>
<feature type="region of interest" description="Disordered" evidence="1">
    <location>
        <begin position="443"/>
        <end position="519"/>
    </location>
</feature>
<organism evidence="3 4">
    <name type="scientific">Lunasporangiospora selenospora</name>
    <dbReference type="NCBI Taxonomy" id="979761"/>
    <lineage>
        <taxon>Eukaryota</taxon>
        <taxon>Fungi</taxon>
        <taxon>Fungi incertae sedis</taxon>
        <taxon>Mucoromycota</taxon>
        <taxon>Mortierellomycotina</taxon>
        <taxon>Mortierellomycetes</taxon>
        <taxon>Mortierellales</taxon>
        <taxon>Mortierellaceae</taxon>
        <taxon>Lunasporangiospora</taxon>
    </lineage>
</organism>
<feature type="compositionally biased region" description="Polar residues" evidence="1">
    <location>
        <begin position="454"/>
        <end position="466"/>
    </location>
</feature>
<evidence type="ECO:0000313" key="3">
    <source>
        <dbReference type="EMBL" id="KAF9581295.1"/>
    </source>
</evidence>
<feature type="compositionally biased region" description="Polar residues" evidence="1">
    <location>
        <begin position="71"/>
        <end position="87"/>
    </location>
</feature>
<sequence length="993" mass="106958">NESEGTTVLATTTVSAAKIDPLPTTEHDIQSSKTGKAASASESLRSIIRKSSNASLLSSSSLPASKEASAGPSTSAVANVAHQSGASLSGPAPETELNSHESTHTSDSSQQWAQPVDNSDSHSQTSVQTGQMSTLNVISAWWSGSSSTSVNIADIFNNGSPESVSTPKTIAVVPSATTAGQTSDQHCTAGWEPSDHGIISIRTIEADSPSPRSLPSSLPSSASFPESFPKHLKGAALAEGRKGRYSSSLHESLNIRILEKAAAAQDHTDSDSQSVDASQGEEPAGRLFISPLHAKVTDSSANSSKKRWSLFGFGARDSDAEEAANQGDNLAHHGQALRRQGNVLVEPEPDSETRTAPKIDDPSTLSSVESTRIVDGESQERPKGTDSPPPTIPAAAAVVSTSELSVTIPPGDSTLNEKVGSDSNTTGTTSSAYSWLSMIPGYGGKSDESGRPRTPSSIASEGTNTDMAVERSESLDSTKESKQGKQPTDKVSDQQNGKKKTNGSASPTVESENEGGNTVVRKAKEVGKAAAALSKVILKKKNIVLPNYYEVYPDLQQSLLRMPTSTTDGSAEHCGHERSSSSIMKSAVNALSSLLFRPAPALPLDSEQGEAANQQGTSAIRKVAIIGVHGWFPVKLIRTMIGEPTGTSKKFCDEMDLALRDYLKTHNVELNDEDITCIPLEGEGKVLKRVEILYQNLVRNERWRTAVHEADLVLVATHSQGTPTSTLLVSRLIDEGILRVHEDDPSMQRIGILAMAGISHGPFPFLKGNLIVRWFEAEAAHELFEFMDSESEIATKYRDALRNVLTSGVRFTCVASLEDQVVPLYSAIMTSVHHPSIVRAVYIDGSSFQDDFLTNLIAFALRLRNSGLDDNGVLVHLSEAVAGSIYGEGHSTIYEEREVYLLSIRALLEPPKNLTRELTQQEPIMHHFHARQTLNPFYLPWGMRGVMDELKAKGDEVLNVEMEKLKKLYDEWNPVSKAMKEIKFRLEPVRSKL</sequence>
<comment type="caution">
    <text evidence="3">The sequence shown here is derived from an EMBL/GenBank/DDBJ whole genome shotgun (WGS) entry which is preliminary data.</text>
</comment>
<reference evidence="3" key="1">
    <citation type="journal article" date="2020" name="Fungal Divers.">
        <title>Resolving the Mortierellaceae phylogeny through synthesis of multi-gene phylogenetics and phylogenomics.</title>
        <authorList>
            <person name="Vandepol N."/>
            <person name="Liber J."/>
            <person name="Desiro A."/>
            <person name="Na H."/>
            <person name="Kennedy M."/>
            <person name="Barry K."/>
            <person name="Grigoriev I.V."/>
            <person name="Miller A.N."/>
            <person name="O'Donnell K."/>
            <person name="Stajich J.E."/>
            <person name="Bonito G."/>
        </authorList>
    </citation>
    <scope>NUCLEOTIDE SEQUENCE</scope>
    <source>
        <strain evidence="3">KOD1015</strain>
    </source>
</reference>
<dbReference type="OrthoDB" id="5598028at2759"/>
<dbReference type="Proteomes" id="UP000780801">
    <property type="component" value="Unassembled WGS sequence"/>
</dbReference>
<evidence type="ECO:0000259" key="2">
    <source>
        <dbReference type="Pfam" id="PF26147"/>
    </source>
</evidence>
<feature type="compositionally biased region" description="Basic and acidic residues" evidence="1">
    <location>
        <begin position="351"/>
        <end position="361"/>
    </location>
</feature>
<feature type="compositionally biased region" description="Low complexity" evidence="1">
    <location>
        <begin position="421"/>
        <end position="431"/>
    </location>
</feature>
<feature type="region of interest" description="Disordered" evidence="1">
    <location>
        <begin position="207"/>
        <end position="226"/>
    </location>
</feature>
<feature type="non-terminal residue" evidence="3">
    <location>
        <position position="993"/>
    </location>
</feature>
<dbReference type="InterPro" id="IPR058933">
    <property type="entry name" value="YMC020W-like_ab_hydrolase"/>
</dbReference>
<feature type="compositionally biased region" description="Low complexity" evidence="1">
    <location>
        <begin position="1"/>
        <end position="17"/>
    </location>
</feature>
<dbReference type="PANTHER" id="PTHR47349">
    <property type="entry name" value="CHROMOSOME 8, WHOLE GENOME SHOTGUN SEQUENCE"/>
    <property type="match status" value="1"/>
</dbReference>
<keyword evidence="4" id="KW-1185">Reference proteome</keyword>
<evidence type="ECO:0000313" key="4">
    <source>
        <dbReference type="Proteomes" id="UP000780801"/>
    </source>
</evidence>
<evidence type="ECO:0000256" key="1">
    <source>
        <dbReference type="SAM" id="MobiDB-lite"/>
    </source>
</evidence>
<proteinExistence type="predicted"/>
<dbReference type="PANTHER" id="PTHR47349:SF1">
    <property type="entry name" value="AER328WP"/>
    <property type="match status" value="1"/>
</dbReference>
<feature type="compositionally biased region" description="Low complexity" evidence="1">
    <location>
        <begin position="393"/>
        <end position="402"/>
    </location>
</feature>
<feature type="compositionally biased region" description="Basic and acidic residues" evidence="1">
    <location>
        <begin position="372"/>
        <end position="384"/>
    </location>
</feature>
<protein>
    <recommendedName>
        <fullName evidence="2">YMC020W-like alpha/beta hydrolase domain-containing protein</fullName>
    </recommendedName>
</protein>
<gene>
    <name evidence="3" type="ORF">BGW38_001738</name>
</gene>
<feature type="region of interest" description="Disordered" evidence="1">
    <location>
        <begin position="346"/>
        <end position="431"/>
    </location>
</feature>
<feature type="compositionally biased region" description="Polar residues" evidence="1">
    <location>
        <begin position="105"/>
        <end position="128"/>
    </location>
</feature>